<protein>
    <submittedName>
        <fullName evidence="2">Uncharacterized protein</fullName>
    </submittedName>
</protein>
<dbReference type="AlphaFoldDB" id="A0A8J3QJX1"/>
<name>A0A8J3QJX1_9ACTN</name>
<dbReference type="EMBL" id="BONZ01000001">
    <property type="protein sequence ID" value="GIH11941.1"/>
    <property type="molecule type" value="Genomic_DNA"/>
</dbReference>
<evidence type="ECO:0000313" key="2">
    <source>
        <dbReference type="EMBL" id="GIH11941.1"/>
    </source>
</evidence>
<keyword evidence="1" id="KW-0812">Transmembrane</keyword>
<comment type="caution">
    <text evidence="2">The sequence shown here is derived from an EMBL/GenBank/DDBJ whole genome shotgun (WGS) entry which is preliminary data.</text>
</comment>
<keyword evidence="1" id="KW-1133">Transmembrane helix</keyword>
<sequence>MNSPFRVRAGVTITVSFREEGAVEDFIYVVLTLVLFALLALVVRAVEKL</sequence>
<feature type="transmembrane region" description="Helical" evidence="1">
    <location>
        <begin position="26"/>
        <end position="46"/>
    </location>
</feature>
<proteinExistence type="predicted"/>
<evidence type="ECO:0000313" key="3">
    <source>
        <dbReference type="Proteomes" id="UP000642748"/>
    </source>
</evidence>
<evidence type="ECO:0000256" key="1">
    <source>
        <dbReference type="SAM" id="Phobius"/>
    </source>
</evidence>
<keyword evidence="1" id="KW-0472">Membrane</keyword>
<keyword evidence="3" id="KW-1185">Reference proteome</keyword>
<dbReference type="Proteomes" id="UP000642748">
    <property type="component" value="Unassembled WGS sequence"/>
</dbReference>
<accession>A0A8J3QJX1</accession>
<organism evidence="2 3">
    <name type="scientific">Rugosimonospora africana</name>
    <dbReference type="NCBI Taxonomy" id="556532"/>
    <lineage>
        <taxon>Bacteria</taxon>
        <taxon>Bacillati</taxon>
        <taxon>Actinomycetota</taxon>
        <taxon>Actinomycetes</taxon>
        <taxon>Micromonosporales</taxon>
        <taxon>Micromonosporaceae</taxon>
        <taxon>Rugosimonospora</taxon>
    </lineage>
</organism>
<gene>
    <name evidence="2" type="ORF">Raf01_01130</name>
</gene>
<reference evidence="2" key="1">
    <citation type="submission" date="2021-01" db="EMBL/GenBank/DDBJ databases">
        <title>Whole genome shotgun sequence of Rugosimonospora africana NBRC 104875.</title>
        <authorList>
            <person name="Komaki H."/>
            <person name="Tamura T."/>
        </authorList>
    </citation>
    <scope>NUCLEOTIDE SEQUENCE</scope>
    <source>
        <strain evidence="2">NBRC 104875</strain>
    </source>
</reference>